<evidence type="ECO:0000256" key="1">
    <source>
        <dbReference type="SAM" id="MobiDB-lite"/>
    </source>
</evidence>
<gene>
    <name evidence="2" type="ORF">PoB_007647800</name>
</gene>
<keyword evidence="3" id="KW-1185">Reference proteome</keyword>
<dbReference type="Gene3D" id="2.40.50.140">
    <property type="entry name" value="Nucleic acid-binding proteins"/>
    <property type="match status" value="1"/>
</dbReference>
<feature type="region of interest" description="Disordered" evidence="1">
    <location>
        <begin position="1"/>
        <end position="62"/>
    </location>
</feature>
<protein>
    <submittedName>
        <fullName evidence="2">Aspartyl-tRNA synthetase</fullName>
    </submittedName>
</protein>
<sequence length="105" mass="11900">MSSTMDGGESQVLSKKALKKQQKEAEKAAKKADYKKENVQEIETKDAEDHSKGQYGALPLNQSQDRLSRHLYRVSELLPDLATQTLWIRGRLHTCRSKGNGLSWE</sequence>
<dbReference type="SUPFAM" id="SSF50249">
    <property type="entry name" value="Nucleic acid-binding proteins"/>
    <property type="match status" value="1"/>
</dbReference>
<name>A0AAV4E0U3_9GAST</name>
<dbReference type="AlphaFoldDB" id="A0AAV4E0U3"/>
<dbReference type="Proteomes" id="UP000735302">
    <property type="component" value="Unassembled WGS sequence"/>
</dbReference>
<organism evidence="2 3">
    <name type="scientific">Plakobranchus ocellatus</name>
    <dbReference type="NCBI Taxonomy" id="259542"/>
    <lineage>
        <taxon>Eukaryota</taxon>
        <taxon>Metazoa</taxon>
        <taxon>Spiralia</taxon>
        <taxon>Lophotrochozoa</taxon>
        <taxon>Mollusca</taxon>
        <taxon>Gastropoda</taxon>
        <taxon>Heterobranchia</taxon>
        <taxon>Euthyneura</taxon>
        <taxon>Panpulmonata</taxon>
        <taxon>Sacoglossa</taxon>
        <taxon>Placobranchoidea</taxon>
        <taxon>Plakobranchidae</taxon>
        <taxon>Plakobranchus</taxon>
    </lineage>
</organism>
<comment type="caution">
    <text evidence="2">The sequence shown here is derived from an EMBL/GenBank/DDBJ whole genome shotgun (WGS) entry which is preliminary data.</text>
</comment>
<evidence type="ECO:0000313" key="3">
    <source>
        <dbReference type="Proteomes" id="UP000735302"/>
    </source>
</evidence>
<dbReference type="InterPro" id="IPR012340">
    <property type="entry name" value="NA-bd_OB-fold"/>
</dbReference>
<accession>A0AAV4E0U3</accession>
<proteinExistence type="predicted"/>
<reference evidence="2 3" key="1">
    <citation type="journal article" date="2021" name="Elife">
        <title>Chloroplast acquisition without the gene transfer in kleptoplastic sea slugs, Plakobranchus ocellatus.</title>
        <authorList>
            <person name="Maeda T."/>
            <person name="Takahashi S."/>
            <person name="Yoshida T."/>
            <person name="Shimamura S."/>
            <person name="Takaki Y."/>
            <person name="Nagai Y."/>
            <person name="Toyoda A."/>
            <person name="Suzuki Y."/>
            <person name="Arimoto A."/>
            <person name="Ishii H."/>
            <person name="Satoh N."/>
            <person name="Nishiyama T."/>
            <person name="Hasebe M."/>
            <person name="Maruyama T."/>
            <person name="Minagawa J."/>
            <person name="Obokata J."/>
            <person name="Shigenobu S."/>
        </authorList>
    </citation>
    <scope>NUCLEOTIDE SEQUENCE [LARGE SCALE GENOMIC DNA]</scope>
</reference>
<dbReference type="EMBL" id="BLXT01008557">
    <property type="protein sequence ID" value="GFO49973.1"/>
    <property type="molecule type" value="Genomic_DNA"/>
</dbReference>
<feature type="compositionally biased region" description="Basic and acidic residues" evidence="1">
    <location>
        <begin position="21"/>
        <end position="52"/>
    </location>
</feature>
<evidence type="ECO:0000313" key="2">
    <source>
        <dbReference type="EMBL" id="GFO49973.1"/>
    </source>
</evidence>